<organism evidence="9 10">
    <name type="scientific">Piloderma croceum (strain F 1598)</name>
    <dbReference type="NCBI Taxonomy" id="765440"/>
    <lineage>
        <taxon>Eukaryota</taxon>
        <taxon>Fungi</taxon>
        <taxon>Dikarya</taxon>
        <taxon>Basidiomycota</taxon>
        <taxon>Agaricomycotina</taxon>
        <taxon>Agaricomycetes</taxon>
        <taxon>Agaricomycetidae</taxon>
        <taxon>Atheliales</taxon>
        <taxon>Atheliaceae</taxon>
        <taxon>Piloderma</taxon>
    </lineage>
</organism>
<dbReference type="InParanoid" id="A0A0C3FYC2"/>
<evidence type="ECO:0000256" key="3">
    <source>
        <dbReference type="ARBA" id="ARBA00022737"/>
    </source>
</evidence>
<evidence type="ECO:0000256" key="7">
    <source>
        <dbReference type="SAM" id="MobiDB-lite"/>
    </source>
</evidence>
<dbReference type="Proteomes" id="UP000054166">
    <property type="component" value="Unassembled WGS sequence"/>
</dbReference>
<evidence type="ECO:0000256" key="5">
    <source>
        <dbReference type="ARBA" id="ARBA00038335"/>
    </source>
</evidence>
<evidence type="ECO:0000256" key="2">
    <source>
        <dbReference type="ARBA" id="ARBA00022574"/>
    </source>
</evidence>
<feature type="compositionally biased region" description="Acidic residues" evidence="7">
    <location>
        <begin position="767"/>
        <end position="783"/>
    </location>
</feature>
<evidence type="ECO:0000259" key="8">
    <source>
        <dbReference type="Pfam" id="PF04003"/>
    </source>
</evidence>
<dbReference type="OrthoDB" id="30195at2759"/>
<dbReference type="PROSITE" id="PS00678">
    <property type="entry name" value="WD_REPEATS_1"/>
    <property type="match status" value="1"/>
</dbReference>
<dbReference type="Pfam" id="PF04003">
    <property type="entry name" value="Utp12"/>
    <property type="match status" value="1"/>
</dbReference>
<reference evidence="10" key="2">
    <citation type="submission" date="2015-01" db="EMBL/GenBank/DDBJ databases">
        <title>Evolutionary Origins and Diversification of the Mycorrhizal Mutualists.</title>
        <authorList>
            <consortium name="DOE Joint Genome Institute"/>
            <consortium name="Mycorrhizal Genomics Consortium"/>
            <person name="Kohler A."/>
            <person name="Kuo A."/>
            <person name="Nagy L.G."/>
            <person name="Floudas D."/>
            <person name="Copeland A."/>
            <person name="Barry K.W."/>
            <person name="Cichocki N."/>
            <person name="Veneault-Fourrey C."/>
            <person name="LaButti K."/>
            <person name="Lindquist E.A."/>
            <person name="Lipzen A."/>
            <person name="Lundell T."/>
            <person name="Morin E."/>
            <person name="Murat C."/>
            <person name="Riley R."/>
            <person name="Ohm R."/>
            <person name="Sun H."/>
            <person name="Tunlid A."/>
            <person name="Henrissat B."/>
            <person name="Grigoriev I.V."/>
            <person name="Hibbett D.S."/>
            <person name="Martin F."/>
        </authorList>
    </citation>
    <scope>NUCLEOTIDE SEQUENCE [LARGE SCALE GENOMIC DNA]</scope>
    <source>
        <strain evidence="10">F 1598</strain>
    </source>
</reference>
<accession>A0A0C3FYC2</accession>
<feature type="region of interest" description="Disordered" evidence="7">
    <location>
        <begin position="1"/>
        <end position="20"/>
    </location>
</feature>
<dbReference type="InterPro" id="IPR007148">
    <property type="entry name" value="SSU_processome_Utp12"/>
</dbReference>
<evidence type="ECO:0000313" key="10">
    <source>
        <dbReference type="Proteomes" id="UP000054166"/>
    </source>
</evidence>
<feature type="domain" description="Small-subunit processome Utp12" evidence="8">
    <location>
        <begin position="557"/>
        <end position="674"/>
    </location>
</feature>
<dbReference type="InterPro" id="IPR052414">
    <property type="entry name" value="U3_snoRNA-assoc_WDR"/>
</dbReference>
<keyword evidence="3" id="KW-0677">Repeat</keyword>
<comment type="subcellular location">
    <subcellularLocation>
        <location evidence="1">Nucleus</location>
    </subcellularLocation>
</comment>
<dbReference type="GO" id="GO:0032040">
    <property type="term" value="C:small-subunit processome"/>
    <property type="evidence" value="ECO:0007669"/>
    <property type="project" value="UniProtKB-ARBA"/>
</dbReference>
<evidence type="ECO:0000256" key="6">
    <source>
        <dbReference type="PROSITE-ProRule" id="PRU00221"/>
    </source>
</evidence>
<dbReference type="Gene3D" id="2.130.10.10">
    <property type="entry name" value="YVTN repeat-like/Quinoprotein amine dehydrogenase"/>
    <property type="match status" value="2"/>
</dbReference>
<dbReference type="InterPro" id="IPR019775">
    <property type="entry name" value="WD40_repeat_CS"/>
</dbReference>
<gene>
    <name evidence="9" type="ORF">PILCRDRAFT_818248</name>
</gene>
<feature type="compositionally biased region" description="Acidic residues" evidence="7">
    <location>
        <begin position="710"/>
        <end position="760"/>
    </location>
</feature>
<dbReference type="HOGENOM" id="CLU_009770_0_0_1"/>
<sequence length="783" mass="84156">MASTSKSKKSRRPANTTALSHPVVEDASSLTALSAFSPQANLFAFLSLAVDKHRLRVYDTTTGKSVAEHVVDSARITTLLWSQIDLSEQPSVPVDEDVDPTKKKGKRKRLSTNIAKENTPKSETEVVVLGLSDGTLLFFSPTHSRILRTLSHSTSTVAILSVVLTVDGDSGPVVWTSGADGAIRLWNARQNKIMGSWKTDDRIPYSSMAVRPSGILGDDVDLLVANHGIRLLSTTGSQLHSSAFETIKPKGLASFTGHASLIKSLQWDASQKPSSRFLSMADSDRFVYVWEVPSGASTEGKIILSIPLDSNVRRIALSIPRTPQPSLNSEKQRILTLSASGKISIYPIPSELTPPASSEGTKHKVPTLLPRSIVKVSSKKPSAAQVVDVSFVPEKDGHIQVARIVGGVRPMFHLVQYLDESGVFVKEVDITHDDSSAALASELAINAPNQRYSESNSVAVHSGVELGQDQSADDLAMRDVDGDLDVDLAELSLGQRLTALSGRNGVADRNTTSDSEDEGAEAISRRSGKEKMKQDTPNVVPANSLTRTLIQALHSSDSRLLETCLAHSDQTLIRNTVRKLPPQLAVPLLTACVERLGRGSRAANMKGGGGGASSQRGTGLLAWVKAVLAVHSGHLMTMPDLVARLSGLHATLSTRLTLQDSLLSLNGRLDMVLSQIEMRSSAAPAPLALQKGNLPSGVQSKRVAKKYVEGESEDEQDEQMDVEVEMESDDDAGSIEDVELGGDSQDDSDDSDEEESDDEGPTLNGFIDDEADEFDEDEDDESE</sequence>
<feature type="repeat" description="WD" evidence="6">
    <location>
        <begin position="255"/>
        <end position="300"/>
    </location>
</feature>
<feature type="compositionally biased region" description="Basic residues" evidence="7">
    <location>
        <begin position="1"/>
        <end position="12"/>
    </location>
</feature>
<dbReference type="FunCoup" id="A0A0C3FYC2">
    <property type="interactions" value="552"/>
</dbReference>
<evidence type="ECO:0000313" key="9">
    <source>
        <dbReference type="EMBL" id="KIM84659.1"/>
    </source>
</evidence>
<dbReference type="SUPFAM" id="SSF50978">
    <property type="entry name" value="WD40 repeat-like"/>
    <property type="match status" value="1"/>
</dbReference>
<dbReference type="PROSITE" id="PS50082">
    <property type="entry name" value="WD_REPEATS_2"/>
    <property type="match status" value="1"/>
</dbReference>
<evidence type="ECO:0000256" key="1">
    <source>
        <dbReference type="ARBA" id="ARBA00004123"/>
    </source>
</evidence>
<dbReference type="InterPro" id="IPR001680">
    <property type="entry name" value="WD40_rpt"/>
</dbReference>
<dbReference type="AlphaFoldDB" id="A0A0C3FYC2"/>
<keyword evidence="2 6" id="KW-0853">WD repeat</keyword>
<comment type="similarity">
    <text evidence="5">Belongs to the UTP5 family.</text>
</comment>
<keyword evidence="10" id="KW-1185">Reference proteome</keyword>
<keyword evidence="4" id="KW-0539">Nucleus</keyword>
<dbReference type="EMBL" id="KN832987">
    <property type="protein sequence ID" value="KIM84659.1"/>
    <property type="molecule type" value="Genomic_DNA"/>
</dbReference>
<dbReference type="InterPro" id="IPR036322">
    <property type="entry name" value="WD40_repeat_dom_sf"/>
</dbReference>
<dbReference type="PANTHER" id="PTHR44267">
    <property type="entry name" value="WD REPEAT-CONTAINING PROTEIN 43"/>
    <property type="match status" value="1"/>
</dbReference>
<name>A0A0C3FYC2_PILCF</name>
<reference evidence="9 10" key="1">
    <citation type="submission" date="2014-04" db="EMBL/GenBank/DDBJ databases">
        <authorList>
            <consortium name="DOE Joint Genome Institute"/>
            <person name="Kuo A."/>
            <person name="Tarkka M."/>
            <person name="Buscot F."/>
            <person name="Kohler A."/>
            <person name="Nagy L.G."/>
            <person name="Floudas D."/>
            <person name="Copeland A."/>
            <person name="Barry K.W."/>
            <person name="Cichocki N."/>
            <person name="Veneault-Fourrey C."/>
            <person name="LaButti K."/>
            <person name="Lindquist E.A."/>
            <person name="Lipzen A."/>
            <person name="Lundell T."/>
            <person name="Morin E."/>
            <person name="Murat C."/>
            <person name="Sun H."/>
            <person name="Tunlid A."/>
            <person name="Henrissat B."/>
            <person name="Grigoriev I.V."/>
            <person name="Hibbett D.S."/>
            <person name="Martin F."/>
            <person name="Nordberg H.P."/>
            <person name="Cantor M.N."/>
            <person name="Hua S.X."/>
        </authorList>
    </citation>
    <scope>NUCLEOTIDE SEQUENCE [LARGE SCALE GENOMIC DNA]</scope>
    <source>
        <strain evidence="9 10">F 1598</strain>
    </source>
</reference>
<feature type="region of interest" description="Disordered" evidence="7">
    <location>
        <begin position="504"/>
        <end position="539"/>
    </location>
</feature>
<evidence type="ECO:0000256" key="4">
    <source>
        <dbReference type="ARBA" id="ARBA00023242"/>
    </source>
</evidence>
<dbReference type="GO" id="GO:0000462">
    <property type="term" value="P:maturation of SSU-rRNA from tricistronic rRNA transcript (SSU-rRNA, 5.8S rRNA, LSU-rRNA)"/>
    <property type="evidence" value="ECO:0007669"/>
    <property type="project" value="TreeGrafter"/>
</dbReference>
<dbReference type="SMART" id="SM00320">
    <property type="entry name" value="WD40"/>
    <property type="match status" value="2"/>
</dbReference>
<protein>
    <recommendedName>
        <fullName evidence="8">Small-subunit processome Utp12 domain-containing protein</fullName>
    </recommendedName>
</protein>
<feature type="compositionally biased region" description="Basic and acidic residues" evidence="7">
    <location>
        <begin position="523"/>
        <end position="534"/>
    </location>
</feature>
<dbReference type="STRING" id="765440.A0A0C3FYC2"/>
<proteinExistence type="inferred from homology"/>
<dbReference type="InterPro" id="IPR015943">
    <property type="entry name" value="WD40/YVTN_repeat-like_dom_sf"/>
</dbReference>
<dbReference type="PANTHER" id="PTHR44267:SF1">
    <property type="entry name" value="WD REPEAT-CONTAINING PROTEIN 43"/>
    <property type="match status" value="1"/>
</dbReference>
<feature type="region of interest" description="Disordered" evidence="7">
    <location>
        <begin position="687"/>
        <end position="783"/>
    </location>
</feature>